<protein>
    <submittedName>
        <fullName evidence="3">Helix-turn-helix protein</fullName>
    </submittedName>
</protein>
<gene>
    <name evidence="3" type="ORF">EDC14_1004126</name>
</gene>
<dbReference type="OrthoDB" id="9812495at2"/>
<dbReference type="CDD" id="cd00093">
    <property type="entry name" value="HTH_XRE"/>
    <property type="match status" value="1"/>
</dbReference>
<feature type="domain" description="HTH cro/C1-type" evidence="2">
    <location>
        <begin position="9"/>
        <end position="63"/>
    </location>
</feature>
<dbReference type="InterPro" id="IPR010982">
    <property type="entry name" value="Lambda_DNA-bd_dom_sf"/>
</dbReference>
<name>A0A4R1S4P0_HYDET</name>
<dbReference type="Gene3D" id="1.10.260.40">
    <property type="entry name" value="lambda repressor-like DNA-binding domains"/>
    <property type="match status" value="1"/>
</dbReference>
<dbReference type="AlphaFoldDB" id="A0A4R1S4P0"/>
<evidence type="ECO:0000259" key="2">
    <source>
        <dbReference type="PROSITE" id="PS50943"/>
    </source>
</evidence>
<dbReference type="PANTHER" id="PTHR46797">
    <property type="entry name" value="HTH-TYPE TRANSCRIPTIONAL REGULATOR"/>
    <property type="match status" value="1"/>
</dbReference>
<evidence type="ECO:0000313" key="4">
    <source>
        <dbReference type="Proteomes" id="UP000295008"/>
    </source>
</evidence>
<dbReference type="Pfam" id="PF01381">
    <property type="entry name" value="HTH_3"/>
    <property type="match status" value="1"/>
</dbReference>
<dbReference type="Proteomes" id="UP000295008">
    <property type="component" value="Unassembled WGS sequence"/>
</dbReference>
<organism evidence="3 4">
    <name type="scientific">Hydrogenispora ethanolica</name>
    <dbReference type="NCBI Taxonomy" id="1082276"/>
    <lineage>
        <taxon>Bacteria</taxon>
        <taxon>Bacillati</taxon>
        <taxon>Bacillota</taxon>
        <taxon>Hydrogenispora</taxon>
    </lineage>
</organism>
<dbReference type="GO" id="GO:0005829">
    <property type="term" value="C:cytosol"/>
    <property type="evidence" value="ECO:0007669"/>
    <property type="project" value="TreeGrafter"/>
</dbReference>
<proteinExistence type="predicted"/>
<dbReference type="GO" id="GO:0003677">
    <property type="term" value="F:DNA binding"/>
    <property type="evidence" value="ECO:0007669"/>
    <property type="project" value="UniProtKB-KW"/>
</dbReference>
<accession>A0A4R1S4P0</accession>
<dbReference type="EMBL" id="SLUN01000004">
    <property type="protein sequence ID" value="TCL74188.1"/>
    <property type="molecule type" value="Genomic_DNA"/>
</dbReference>
<dbReference type="PANTHER" id="PTHR46797:SF1">
    <property type="entry name" value="METHYLPHOSPHONATE SYNTHASE"/>
    <property type="match status" value="1"/>
</dbReference>
<sequence>MRELLAKRVQTLRVQKRWSQMNLAKAAGVPQSTISDIESAKRIPRGDSLSKIALSLGTTTSYLLGEIEKAS</sequence>
<dbReference type="SUPFAM" id="SSF47413">
    <property type="entry name" value="lambda repressor-like DNA-binding domains"/>
    <property type="match status" value="1"/>
</dbReference>
<keyword evidence="1" id="KW-0238">DNA-binding</keyword>
<dbReference type="InterPro" id="IPR001387">
    <property type="entry name" value="Cro/C1-type_HTH"/>
</dbReference>
<dbReference type="SMART" id="SM00530">
    <property type="entry name" value="HTH_XRE"/>
    <property type="match status" value="1"/>
</dbReference>
<dbReference type="InterPro" id="IPR050807">
    <property type="entry name" value="TransReg_Diox_bact_type"/>
</dbReference>
<evidence type="ECO:0000313" key="3">
    <source>
        <dbReference type="EMBL" id="TCL74188.1"/>
    </source>
</evidence>
<dbReference type="GO" id="GO:0003700">
    <property type="term" value="F:DNA-binding transcription factor activity"/>
    <property type="evidence" value="ECO:0007669"/>
    <property type="project" value="TreeGrafter"/>
</dbReference>
<keyword evidence="4" id="KW-1185">Reference proteome</keyword>
<comment type="caution">
    <text evidence="3">The sequence shown here is derived from an EMBL/GenBank/DDBJ whole genome shotgun (WGS) entry which is preliminary data.</text>
</comment>
<reference evidence="3 4" key="1">
    <citation type="submission" date="2019-03" db="EMBL/GenBank/DDBJ databases">
        <title>Genomic Encyclopedia of Type Strains, Phase IV (KMG-IV): sequencing the most valuable type-strain genomes for metagenomic binning, comparative biology and taxonomic classification.</title>
        <authorList>
            <person name="Goeker M."/>
        </authorList>
    </citation>
    <scope>NUCLEOTIDE SEQUENCE [LARGE SCALE GENOMIC DNA]</scope>
    <source>
        <strain evidence="3 4">LX-B</strain>
    </source>
</reference>
<evidence type="ECO:0000256" key="1">
    <source>
        <dbReference type="ARBA" id="ARBA00023125"/>
    </source>
</evidence>
<dbReference type="RefSeq" id="WP_132013179.1">
    <property type="nucleotide sequence ID" value="NZ_SLUN01000004.1"/>
</dbReference>
<dbReference type="PROSITE" id="PS50943">
    <property type="entry name" value="HTH_CROC1"/>
    <property type="match status" value="1"/>
</dbReference>